<accession>A0A1G7HNZ4</accession>
<keyword evidence="3" id="KW-0812">Transmembrane</keyword>
<dbReference type="SUPFAM" id="SSF55785">
    <property type="entry name" value="PYP-like sensor domain (PAS domain)"/>
    <property type="match status" value="1"/>
</dbReference>
<feature type="compositionally biased region" description="Basic and acidic residues" evidence="2">
    <location>
        <begin position="532"/>
        <end position="541"/>
    </location>
</feature>
<evidence type="ECO:0000256" key="3">
    <source>
        <dbReference type="SAM" id="Phobius"/>
    </source>
</evidence>
<keyword evidence="3" id="KW-1133">Transmembrane helix</keyword>
<evidence type="ECO:0000313" key="7">
    <source>
        <dbReference type="Proteomes" id="UP000199406"/>
    </source>
</evidence>
<feature type="transmembrane region" description="Helical" evidence="3">
    <location>
        <begin position="32"/>
        <end position="56"/>
    </location>
</feature>
<dbReference type="Pfam" id="PF16927">
    <property type="entry name" value="HisKA_7TM"/>
    <property type="match status" value="1"/>
</dbReference>
<dbReference type="PROSITE" id="PS50112">
    <property type="entry name" value="PAS"/>
    <property type="match status" value="1"/>
</dbReference>
<dbReference type="EMBL" id="FNBT01000001">
    <property type="protein sequence ID" value="SDF02161.1"/>
    <property type="molecule type" value="Genomic_DNA"/>
</dbReference>
<protein>
    <submittedName>
        <fullName evidence="6">Diguanylate cyclase (GGDEF) domain-containing protein</fullName>
    </submittedName>
</protein>
<feature type="compositionally biased region" description="Pro residues" evidence="2">
    <location>
        <begin position="544"/>
        <end position="553"/>
    </location>
</feature>
<dbReference type="GO" id="GO:0005886">
    <property type="term" value="C:plasma membrane"/>
    <property type="evidence" value="ECO:0007669"/>
    <property type="project" value="TreeGrafter"/>
</dbReference>
<dbReference type="SMART" id="SM00091">
    <property type="entry name" value="PAS"/>
    <property type="match status" value="1"/>
</dbReference>
<dbReference type="Pfam" id="PF00990">
    <property type="entry name" value="GGDEF"/>
    <property type="match status" value="1"/>
</dbReference>
<evidence type="ECO:0000259" key="4">
    <source>
        <dbReference type="PROSITE" id="PS50112"/>
    </source>
</evidence>
<dbReference type="InterPro" id="IPR000014">
    <property type="entry name" value="PAS"/>
</dbReference>
<feature type="domain" description="GGDEF" evidence="5">
    <location>
        <begin position="403"/>
        <end position="536"/>
    </location>
</feature>
<dbReference type="GO" id="GO:0052621">
    <property type="term" value="F:diguanylate cyclase activity"/>
    <property type="evidence" value="ECO:0007669"/>
    <property type="project" value="TreeGrafter"/>
</dbReference>
<dbReference type="SMART" id="SM00267">
    <property type="entry name" value="GGDEF"/>
    <property type="match status" value="1"/>
</dbReference>
<dbReference type="InterPro" id="IPR035965">
    <property type="entry name" value="PAS-like_dom_sf"/>
</dbReference>
<evidence type="ECO:0000259" key="5">
    <source>
        <dbReference type="PROSITE" id="PS50887"/>
    </source>
</evidence>
<feature type="domain" description="PAS" evidence="4">
    <location>
        <begin position="236"/>
        <end position="283"/>
    </location>
</feature>
<organism evidence="6 7">
    <name type="scientific">Blastococcus aurantiacus</name>
    <dbReference type="NCBI Taxonomy" id="1550231"/>
    <lineage>
        <taxon>Bacteria</taxon>
        <taxon>Bacillati</taxon>
        <taxon>Actinomycetota</taxon>
        <taxon>Actinomycetes</taxon>
        <taxon>Geodermatophilales</taxon>
        <taxon>Geodermatophilaceae</taxon>
        <taxon>Blastococcus</taxon>
    </lineage>
</organism>
<dbReference type="InterPro" id="IPR031621">
    <property type="entry name" value="HisKA_7TM"/>
</dbReference>
<dbReference type="GO" id="GO:1902201">
    <property type="term" value="P:negative regulation of bacterial-type flagellum-dependent cell motility"/>
    <property type="evidence" value="ECO:0007669"/>
    <property type="project" value="TreeGrafter"/>
</dbReference>
<sequence>MTPHRWALLFACAAVVALVTAVLAWQRRDRTFAATALVVTMTGVATWSGASVLLYGNGSETARQLYPSLLMGAVGVVVGGIYVFARAVVDPSWRPDRRTVGLLAIEPVVMAVLAALPATRALVMSGNGLAGTGIEEQVTLGPIFGAHTLYSYAVIGLSYVRLVRRWWTAAGIFRRQIGVLLCAALIGTIGNVVTIVLQLDGRGTDITPLFFLVTGLINAWAVLRLGFLRLVPIAREQVVDTVPDAVLVIDPDGVLIDLNPAADQLLTALRPQLVGPDRIGRLLAEVAGEHAIAVLNRTERLDGHRVVEVRPGLWLDVRDTLVSDARGRALGKIVVARDVSEQEQRRAAVEELNRQLAERVREIERLRAELAEEAVRDPLTGLHNRRHLDRVLAGDPGSGAHDDQLAVITLDLDHFKTVNDRFGHMAGDTVLKAVARLLQASVRDGDTAVRLGGEEFLVLLPGADREQAVVRAEEMRRGVAAVVHAFAGEQVRVTVSAGVAVLPDDAASAAALLEAADRALYTAKATGRDRVVAAGDARHGPSDAPAPEPVPAV</sequence>
<keyword evidence="3" id="KW-0472">Membrane</keyword>
<dbReference type="NCBIfam" id="TIGR00254">
    <property type="entry name" value="GGDEF"/>
    <property type="match status" value="1"/>
</dbReference>
<feature type="transmembrane region" description="Helical" evidence="3">
    <location>
        <begin position="143"/>
        <end position="164"/>
    </location>
</feature>
<gene>
    <name evidence="6" type="ORF">SAMN05660662_0738</name>
</gene>
<dbReference type="FunFam" id="3.30.70.270:FF:000001">
    <property type="entry name" value="Diguanylate cyclase domain protein"/>
    <property type="match status" value="1"/>
</dbReference>
<evidence type="ECO:0000256" key="2">
    <source>
        <dbReference type="SAM" id="MobiDB-lite"/>
    </source>
</evidence>
<dbReference type="RefSeq" id="WP_176946227.1">
    <property type="nucleotide sequence ID" value="NZ_FNBT01000001.1"/>
</dbReference>
<evidence type="ECO:0000256" key="1">
    <source>
        <dbReference type="SAM" id="Coils"/>
    </source>
</evidence>
<feature type="transmembrane region" description="Helical" evidence="3">
    <location>
        <begin position="209"/>
        <end position="227"/>
    </location>
</feature>
<evidence type="ECO:0000313" key="6">
    <source>
        <dbReference type="EMBL" id="SDF02161.1"/>
    </source>
</evidence>
<feature type="transmembrane region" description="Helical" evidence="3">
    <location>
        <begin position="6"/>
        <end position="25"/>
    </location>
</feature>
<dbReference type="InterPro" id="IPR029787">
    <property type="entry name" value="Nucleotide_cyclase"/>
</dbReference>
<dbReference type="PANTHER" id="PTHR45138">
    <property type="entry name" value="REGULATORY COMPONENTS OF SENSORY TRANSDUCTION SYSTEM"/>
    <property type="match status" value="1"/>
</dbReference>
<dbReference type="SUPFAM" id="SSF55073">
    <property type="entry name" value="Nucleotide cyclase"/>
    <property type="match status" value="1"/>
</dbReference>
<feature type="transmembrane region" description="Helical" evidence="3">
    <location>
        <begin position="101"/>
        <end position="123"/>
    </location>
</feature>
<dbReference type="STRING" id="1550231.SAMN05660662_0738"/>
<dbReference type="GO" id="GO:0006355">
    <property type="term" value="P:regulation of DNA-templated transcription"/>
    <property type="evidence" value="ECO:0007669"/>
    <property type="project" value="InterPro"/>
</dbReference>
<dbReference type="Gene3D" id="3.30.450.20">
    <property type="entry name" value="PAS domain"/>
    <property type="match status" value="1"/>
</dbReference>
<dbReference type="Gene3D" id="3.30.70.270">
    <property type="match status" value="1"/>
</dbReference>
<dbReference type="Proteomes" id="UP000199406">
    <property type="component" value="Unassembled WGS sequence"/>
</dbReference>
<dbReference type="InterPro" id="IPR013767">
    <property type="entry name" value="PAS_fold"/>
</dbReference>
<reference evidence="7" key="1">
    <citation type="submission" date="2016-10" db="EMBL/GenBank/DDBJ databases">
        <authorList>
            <person name="Varghese N."/>
            <person name="Submissions S."/>
        </authorList>
    </citation>
    <scope>NUCLEOTIDE SEQUENCE [LARGE SCALE GENOMIC DNA]</scope>
    <source>
        <strain evidence="7">DSM 44268</strain>
    </source>
</reference>
<dbReference type="InterPro" id="IPR050469">
    <property type="entry name" value="Diguanylate_Cyclase"/>
</dbReference>
<feature type="region of interest" description="Disordered" evidence="2">
    <location>
        <begin position="532"/>
        <end position="553"/>
    </location>
</feature>
<dbReference type="InterPro" id="IPR043128">
    <property type="entry name" value="Rev_trsase/Diguanyl_cyclase"/>
</dbReference>
<dbReference type="CDD" id="cd01949">
    <property type="entry name" value="GGDEF"/>
    <property type="match status" value="1"/>
</dbReference>
<dbReference type="InterPro" id="IPR000160">
    <property type="entry name" value="GGDEF_dom"/>
</dbReference>
<dbReference type="AlphaFoldDB" id="A0A1G7HNZ4"/>
<keyword evidence="7" id="KW-1185">Reference proteome</keyword>
<feature type="transmembrane region" description="Helical" evidence="3">
    <location>
        <begin position="176"/>
        <end position="197"/>
    </location>
</feature>
<proteinExistence type="predicted"/>
<name>A0A1G7HNZ4_9ACTN</name>
<dbReference type="PROSITE" id="PS50887">
    <property type="entry name" value="GGDEF"/>
    <property type="match status" value="1"/>
</dbReference>
<dbReference type="PANTHER" id="PTHR45138:SF9">
    <property type="entry name" value="DIGUANYLATE CYCLASE DGCM-RELATED"/>
    <property type="match status" value="1"/>
</dbReference>
<keyword evidence="1" id="KW-0175">Coiled coil</keyword>
<feature type="transmembrane region" description="Helical" evidence="3">
    <location>
        <begin position="68"/>
        <end position="89"/>
    </location>
</feature>
<dbReference type="GO" id="GO:0043709">
    <property type="term" value="P:cell adhesion involved in single-species biofilm formation"/>
    <property type="evidence" value="ECO:0007669"/>
    <property type="project" value="TreeGrafter"/>
</dbReference>
<feature type="coiled-coil region" evidence="1">
    <location>
        <begin position="339"/>
        <end position="376"/>
    </location>
</feature>
<dbReference type="Pfam" id="PF00989">
    <property type="entry name" value="PAS"/>
    <property type="match status" value="1"/>
</dbReference>